<feature type="compositionally biased region" description="Low complexity" evidence="1">
    <location>
        <begin position="596"/>
        <end position="607"/>
    </location>
</feature>
<feature type="compositionally biased region" description="Low complexity" evidence="1">
    <location>
        <begin position="873"/>
        <end position="883"/>
    </location>
</feature>
<feature type="transmembrane region" description="Helical" evidence="2">
    <location>
        <begin position="314"/>
        <end position="336"/>
    </location>
</feature>
<feature type="compositionally biased region" description="Low complexity" evidence="1">
    <location>
        <begin position="755"/>
        <end position="764"/>
    </location>
</feature>
<dbReference type="ExpressionAtlas" id="A0A2K3E0B3">
    <property type="expression patterns" value="baseline"/>
</dbReference>
<feature type="transmembrane region" description="Helical" evidence="2">
    <location>
        <begin position="77"/>
        <end position="99"/>
    </location>
</feature>
<dbReference type="OrthoDB" id="540698at2759"/>
<dbReference type="KEGG" id="cre:CHLRE_02g078400v5"/>
<keyword evidence="2" id="KW-1133">Transmembrane helix</keyword>
<proteinExistence type="predicted"/>
<feature type="transmembrane region" description="Helical" evidence="2">
    <location>
        <begin position="356"/>
        <end position="376"/>
    </location>
</feature>
<keyword evidence="4" id="KW-1185">Reference proteome</keyword>
<name>A0A2K3E0B3_CHLRE</name>
<accession>A0A2K3E0B3</accession>
<keyword evidence="2" id="KW-0472">Membrane</keyword>
<feature type="region of interest" description="Disordered" evidence="1">
    <location>
        <begin position="872"/>
        <end position="893"/>
    </location>
</feature>
<dbReference type="STRING" id="3055.A0A2K3E0B3"/>
<dbReference type="PANTHER" id="PTHR36970">
    <property type="entry name" value="UNNAMED PRODUCT"/>
    <property type="match status" value="1"/>
</dbReference>
<evidence type="ECO:0000313" key="3">
    <source>
        <dbReference type="EMBL" id="PNW86240.1"/>
    </source>
</evidence>
<dbReference type="InParanoid" id="A0A2K3E0B3"/>
<dbReference type="Proteomes" id="UP000006906">
    <property type="component" value="Chromosome 2"/>
</dbReference>
<feature type="region of interest" description="Disordered" evidence="1">
    <location>
        <begin position="589"/>
        <end position="669"/>
    </location>
</feature>
<sequence>MEAEGTDKATSWLKKTFKSANNGELQGTQSSKLGTWYTGARASFKSFRSEFDIRSHAETVVQALSTRRVYLLRYVRAAVFVLNVRTLFMCALACAIVYLCESDHLDLRFRLDFSIISVGTIFPLVFAIQQAFTRRDEALKEMAFLKAQLMGIYFCNRDWDISDGLLVRSNLGNDAAEHAVRCQQLIIKFLTTLKQWLVSRTVYESESERRSLEARGWLPAFVHGSGHDLQLDAKRSASFTQRVTDSERADTQKQMYYQCYHYLSQLNVLNETLTAKANYPKAGEGGMSRLAQYIAKSTEALEKLRYLREYRTPFMLRHVSFILILVSIFLMSPYFAFMCFDSKWEQDRTGSCPAGYVMAVLYVVVVCTLYGVQVALENPFDGEGMDDVYFDLPREFEETMQRYGRAGNFHKASAGTIVGNSVYVVGASGIPPTGYSNYPGGLAGTGSGGGVGQQQQQPYGIQLSVQQPSSRVGGAAGAVASAGGDCSHVITVRYSGGTGSGGGAMHAAAGYQALALPPTQQALPLRGSADPPRPQHTAAHMVEPGKAAISTPPMGLAAASAATALGGIRTNAGAAPRAVNTVVNTKGHMTTSSSKLGSSCTDTSSLSGTGGGGDAGTPSPDVAALPTAPKANPPFSSTQQQQQQQRSPPQMPLPTISIKPNGNPGPGFFAAAAPAARTAAPTALPAALMPAASDAAGVTALPVDATAPNCDSPARDPSPFSEPSFQTTLLTAAKLPGVMSYEQLQLQQQQRQHWQQQQQQRLMQDGTGFQRKTAPPEHHQPDATAGPTRMARQSGGGSRGGAAAGGPFQRPSLGVAAASAIADSSAQSTPRGPFQRPSLGVPVGAAAVGLMDSHPLLVAGGSGPGTAMRHLQGGSPATSSALGSGAGRGSGGQYRMQQRSARAIGIGSNAGRPQLLAGGSPASTVPGTPLMPGSHGTSLTGMHGGVGVSSRTSLGGAVLLAMDQESGAVGTVLVPDMPRGDADSPTAQDAIEADLARGMFGHLHVASVPLGLSSSSHQPSASLLLGGVCTPTGQQSPPLY</sequence>
<reference evidence="3 4" key="1">
    <citation type="journal article" date="2007" name="Science">
        <title>The Chlamydomonas genome reveals the evolution of key animal and plant functions.</title>
        <authorList>
            <person name="Merchant S.S."/>
            <person name="Prochnik S.E."/>
            <person name="Vallon O."/>
            <person name="Harris E.H."/>
            <person name="Karpowicz S.J."/>
            <person name="Witman G.B."/>
            <person name="Terry A."/>
            <person name="Salamov A."/>
            <person name="Fritz-Laylin L.K."/>
            <person name="Marechal-Drouard L."/>
            <person name="Marshall W.F."/>
            <person name="Qu L.H."/>
            <person name="Nelson D.R."/>
            <person name="Sanderfoot A.A."/>
            <person name="Spalding M.H."/>
            <person name="Kapitonov V.V."/>
            <person name="Ren Q."/>
            <person name="Ferris P."/>
            <person name="Lindquist E."/>
            <person name="Shapiro H."/>
            <person name="Lucas S.M."/>
            <person name="Grimwood J."/>
            <person name="Schmutz J."/>
            <person name="Cardol P."/>
            <person name="Cerutti H."/>
            <person name="Chanfreau G."/>
            <person name="Chen C.L."/>
            <person name="Cognat V."/>
            <person name="Croft M.T."/>
            <person name="Dent R."/>
            <person name="Dutcher S."/>
            <person name="Fernandez E."/>
            <person name="Fukuzawa H."/>
            <person name="Gonzalez-Ballester D."/>
            <person name="Gonzalez-Halphen D."/>
            <person name="Hallmann A."/>
            <person name="Hanikenne M."/>
            <person name="Hippler M."/>
            <person name="Inwood W."/>
            <person name="Jabbari K."/>
            <person name="Kalanon M."/>
            <person name="Kuras R."/>
            <person name="Lefebvre P.A."/>
            <person name="Lemaire S.D."/>
            <person name="Lobanov A.V."/>
            <person name="Lohr M."/>
            <person name="Manuell A."/>
            <person name="Meier I."/>
            <person name="Mets L."/>
            <person name="Mittag M."/>
            <person name="Mittelmeier T."/>
            <person name="Moroney J.V."/>
            <person name="Moseley J."/>
            <person name="Napoli C."/>
            <person name="Nedelcu A.M."/>
            <person name="Niyogi K."/>
            <person name="Novoselov S.V."/>
            <person name="Paulsen I.T."/>
            <person name="Pazour G."/>
            <person name="Purton S."/>
            <person name="Ral J.P."/>
            <person name="Riano-Pachon D.M."/>
            <person name="Riekhof W."/>
            <person name="Rymarquis L."/>
            <person name="Schroda M."/>
            <person name="Stern D."/>
            <person name="Umen J."/>
            <person name="Willows R."/>
            <person name="Wilson N."/>
            <person name="Zimmer S.L."/>
            <person name="Allmer J."/>
            <person name="Balk J."/>
            <person name="Bisova K."/>
            <person name="Chen C.J."/>
            <person name="Elias M."/>
            <person name="Gendler K."/>
            <person name="Hauser C."/>
            <person name="Lamb M.R."/>
            <person name="Ledford H."/>
            <person name="Long J.C."/>
            <person name="Minagawa J."/>
            <person name="Page M.D."/>
            <person name="Pan J."/>
            <person name="Pootakham W."/>
            <person name="Roje S."/>
            <person name="Rose A."/>
            <person name="Stahlberg E."/>
            <person name="Terauchi A.M."/>
            <person name="Yang P."/>
            <person name="Ball S."/>
            <person name="Bowler C."/>
            <person name="Dieckmann C.L."/>
            <person name="Gladyshev V.N."/>
            <person name="Green P."/>
            <person name="Jorgensen R."/>
            <person name="Mayfield S."/>
            <person name="Mueller-Roeber B."/>
            <person name="Rajamani S."/>
            <person name="Sayre R.T."/>
            <person name="Brokstein P."/>
            <person name="Dubchak I."/>
            <person name="Goodstein D."/>
            <person name="Hornick L."/>
            <person name="Huang Y.W."/>
            <person name="Jhaveri J."/>
            <person name="Luo Y."/>
            <person name="Martinez D."/>
            <person name="Ngau W.C."/>
            <person name="Otillar B."/>
            <person name="Poliakov A."/>
            <person name="Porter A."/>
            <person name="Szajkowski L."/>
            <person name="Werner G."/>
            <person name="Zhou K."/>
            <person name="Grigoriev I.V."/>
            <person name="Rokhsar D.S."/>
            <person name="Grossman A.R."/>
        </authorList>
    </citation>
    <scope>NUCLEOTIDE SEQUENCE [LARGE SCALE GENOMIC DNA]</scope>
    <source>
        <strain evidence="4">CC-503</strain>
    </source>
</reference>
<organism evidence="3 4">
    <name type="scientific">Chlamydomonas reinhardtii</name>
    <name type="common">Chlamydomonas smithii</name>
    <dbReference type="NCBI Taxonomy" id="3055"/>
    <lineage>
        <taxon>Eukaryota</taxon>
        <taxon>Viridiplantae</taxon>
        <taxon>Chlorophyta</taxon>
        <taxon>core chlorophytes</taxon>
        <taxon>Chlorophyceae</taxon>
        <taxon>CS clade</taxon>
        <taxon>Chlamydomonadales</taxon>
        <taxon>Chlamydomonadaceae</taxon>
        <taxon>Chlamydomonas</taxon>
    </lineage>
</organism>
<dbReference type="Gramene" id="PNW86240">
    <property type="protein sequence ID" value="PNW86240"/>
    <property type="gene ID" value="CHLRE_02g078400v5"/>
</dbReference>
<feature type="compositionally biased region" description="Low complexity" evidence="1">
    <location>
        <begin position="633"/>
        <end position="648"/>
    </location>
</feature>
<evidence type="ECO:0000256" key="1">
    <source>
        <dbReference type="SAM" id="MobiDB-lite"/>
    </source>
</evidence>
<feature type="region of interest" description="Disordered" evidence="1">
    <location>
        <begin position="755"/>
        <end position="810"/>
    </location>
</feature>
<dbReference type="GeneID" id="5727251"/>
<keyword evidence="2" id="KW-0812">Transmembrane</keyword>
<evidence type="ECO:0000313" key="4">
    <source>
        <dbReference type="Proteomes" id="UP000006906"/>
    </source>
</evidence>
<feature type="compositionally biased region" description="Gly residues" evidence="1">
    <location>
        <begin position="794"/>
        <end position="804"/>
    </location>
</feature>
<dbReference type="EMBL" id="CM008963">
    <property type="protein sequence ID" value="PNW86240.1"/>
    <property type="molecule type" value="Genomic_DNA"/>
</dbReference>
<dbReference type="PANTHER" id="PTHR36970:SF1">
    <property type="entry name" value="BESTROPHIN HOMOLOG"/>
    <property type="match status" value="1"/>
</dbReference>
<dbReference type="RefSeq" id="XP_042926826.1">
    <property type="nucleotide sequence ID" value="XM_043059192.1"/>
</dbReference>
<dbReference type="AlphaFoldDB" id="A0A2K3E0B3"/>
<gene>
    <name evidence="3" type="ORF">CHLRE_02g078400v5</name>
</gene>
<evidence type="ECO:0000256" key="2">
    <source>
        <dbReference type="SAM" id="Phobius"/>
    </source>
</evidence>
<protein>
    <submittedName>
        <fullName evidence="3">Uncharacterized protein</fullName>
    </submittedName>
</protein>